<dbReference type="eggNOG" id="COG0673">
    <property type="taxonomic scope" value="Bacteria"/>
</dbReference>
<dbReference type="AlphaFoldDB" id="F4GLW8"/>
<gene>
    <name evidence="3" type="ordered locus">Spico_1811</name>
</gene>
<evidence type="ECO:0000313" key="3">
    <source>
        <dbReference type="EMBL" id="AEC03009.1"/>
    </source>
</evidence>
<dbReference type="InterPro" id="IPR000683">
    <property type="entry name" value="Gfo/Idh/MocA-like_OxRdtase_N"/>
</dbReference>
<dbReference type="SUPFAM" id="SSF55347">
    <property type="entry name" value="Glyceraldehyde-3-phosphate dehydrogenase-like, C-terminal domain"/>
    <property type="match status" value="1"/>
</dbReference>
<evidence type="ECO:0000313" key="4">
    <source>
        <dbReference type="Proteomes" id="UP000007939"/>
    </source>
</evidence>
<dbReference type="SUPFAM" id="SSF51735">
    <property type="entry name" value="NAD(P)-binding Rossmann-fold domains"/>
    <property type="match status" value="1"/>
</dbReference>
<dbReference type="Pfam" id="PF01408">
    <property type="entry name" value="GFO_IDH_MocA"/>
    <property type="match status" value="1"/>
</dbReference>
<reference evidence="4" key="1">
    <citation type="submission" date="2011-04" db="EMBL/GenBank/DDBJ databases">
        <title>The complete genome of Spirochaeta coccoides DSM 17374.</title>
        <authorList>
            <person name="Lucas S."/>
            <person name="Copeland A."/>
            <person name="Lapidus A."/>
            <person name="Bruce D."/>
            <person name="Goodwin L."/>
            <person name="Pitluck S."/>
            <person name="Peters L."/>
            <person name="Kyrpides N."/>
            <person name="Mavromatis K."/>
            <person name="Pagani I."/>
            <person name="Ivanova N."/>
            <person name="Ovchinnikova G."/>
            <person name="Lu M."/>
            <person name="Detter J.C."/>
            <person name="Tapia R."/>
            <person name="Han C."/>
            <person name="Land M."/>
            <person name="Hauser L."/>
            <person name="Markowitz V."/>
            <person name="Cheng J.-F."/>
            <person name="Hugenholtz P."/>
            <person name="Woyke T."/>
            <person name="Wu D."/>
            <person name="Spring S."/>
            <person name="Schroeder M."/>
            <person name="Brambilla E."/>
            <person name="Klenk H.-P."/>
            <person name="Eisen J.A."/>
        </authorList>
    </citation>
    <scope>NUCLEOTIDE SEQUENCE [LARGE SCALE GENOMIC DNA]</scope>
    <source>
        <strain evidence="4">ATCC BAA-1237 / DSM 17374 / SPN1</strain>
    </source>
</reference>
<dbReference type="Gene3D" id="3.40.50.720">
    <property type="entry name" value="NAD(P)-binding Rossmann-like Domain"/>
    <property type="match status" value="1"/>
</dbReference>
<dbReference type="EMBL" id="CP002659">
    <property type="protein sequence ID" value="AEC03009.1"/>
    <property type="molecule type" value="Genomic_DNA"/>
</dbReference>
<dbReference type="HOGENOM" id="CLU_023194_1_4_12"/>
<dbReference type="STRING" id="760011.Spico_1811"/>
<accession>F4GLW8</accession>
<organism evidence="3 4">
    <name type="scientific">Parasphaerochaeta coccoides (strain ATCC BAA-1237 / DSM 17374 / SPN1)</name>
    <name type="common">Sphaerochaeta coccoides</name>
    <dbReference type="NCBI Taxonomy" id="760011"/>
    <lineage>
        <taxon>Bacteria</taxon>
        <taxon>Pseudomonadati</taxon>
        <taxon>Spirochaetota</taxon>
        <taxon>Spirochaetia</taxon>
        <taxon>Spirochaetales</taxon>
        <taxon>Sphaerochaetaceae</taxon>
        <taxon>Parasphaerochaeta</taxon>
    </lineage>
</organism>
<dbReference type="PANTHER" id="PTHR43249:SF1">
    <property type="entry name" value="D-GLUCOSIDE 3-DEHYDROGENASE"/>
    <property type="match status" value="1"/>
</dbReference>
<proteinExistence type="predicted"/>
<reference evidence="3 4" key="2">
    <citation type="journal article" date="2012" name="Stand. Genomic Sci.">
        <title>Complete genome sequence of the termite hindgut bacterium Spirochaeta coccoides type strain (SPN1(T)), reclassification in the genus Sphaerochaeta as Sphaerochaeta coccoides comb. nov. and emendations of the family Spirochaetaceae and the genus Sphaerochaeta.</title>
        <authorList>
            <person name="Abt B."/>
            <person name="Han C."/>
            <person name="Scheuner C."/>
            <person name="Lu M."/>
            <person name="Lapidus A."/>
            <person name="Nolan M."/>
            <person name="Lucas S."/>
            <person name="Hammon N."/>
            <person name="Deshpande S."/>
            <person name="Cheng J.F."/>
            <person name="Tapia R."/>
            <person name="Goodwin L.A."/>
            <person name="Pitluck S."/>
            <person name="Liolios K."/>
            <person name="Pagani I."/>
            <person name="Ivanova N."/>
            <person name="Mavromatis K."/>
            <person name="Mikhailova N."/>
            <person name="Huntemann M."/>
            <person name="Pati A."/>
            <person name="Chen A."/>
            <person name="Palaniappan K."/>
            <person name="Land M."/>
            <person name="Hauser L."/>
            <person name="Brambilla E.M."/>
            <person name="Rohde M."/>
            <person name="Spring S."/>
            <person name="Gronow S."/>
            <person name="Goker M."/>
            <person name="Woyke T."/>
            <person name="Bristow J."/>
            <person name="Eisen J.A."/>
            <person name="Markowitz V."/>
            <person name="Hugenholtz P."/>
            <person name="Kyrpides N.C."/>
            <person name="Klenk H.P."/>
            <person name="Detter J.C."/>
        </authorList>
    </citation>
    <scope>NUCLEOTIDE SEQUENCE [LARGE SCALE GENOMIC DNA]</scope>
    <source>
        <strain evidence="4">ATCC BAA-1237 / DSM 17374 / SPN1</strain>
    </source>
</reference>
<feature type="domain" description="Gfo/Idh/MocA-like oxidoreductase N-terminal" evidence="1">
    <location>
        <begin position="5"/>
        <end position="123"/>
    </location>
</feature>
<name>F4GLW8_PARC1</name>
<dbReference type="KEGG" id="scc:Spico_1811"/>
<dbReference type="InterPro" id="IPR052515">
    <property type="entry name" value="Gfo/Idh/MocA_Oxidoreductase"/>
</dbReference>
<dbReference type="GO" id="GO:0000166">
    <property type="term" value="F:nucleotide binding"/>
    <property type="evidence" value="ECO:0007669"/>
    <property type="project" value="InterPro"/>
</dbReference>
<dbReference type="Proteomes" id="UP000007939">
    <property type="component" value="Chromosome"/>
</dbReference>
<feature type="domain" description="Gfo/Idh/MocA-like oxidoreductase C-terminal" evidence="2">
    <location>
        <begin position="142"/>
        <end position="361"/>
    </location>
</feature>
<dbReference type="Gene3D" id="3.30.360.10">
    <property type="entry name" value="Dihydrodipicolinate Reductase, domain 2"/>
    <property type="match status" value="1"/>
</dbReference>
<dbReference type="InterPro" id="IPR036291">
    <property type="entry name" value="NAD(P)-bd_dom_sf"/>
</dbReference>
<dbReference type="RefSeq" id="WP_013740402.1">
    <property type="nucleotide sequence ID" value="NC_015436.1"/>
</dbReference>
<evidence type="ECO:0000259" key="2">
    <source>
        <dbReference type="Pfam" id="PF02894"/>
    </source>
</evidence>
<evidence type="ECO:0000259" key="1">
    <source>
        <dbReference type="Pfam" id="PF01408"/>
    </source>
</evidence>
<keyword evidence="4" id="KW-1185">Reference proteome</keyword>
<dbReference type="InterPro" id="IPR004104">
    <property type="entry name" value="Gfo/Idh/MocA-like_OxRdtase_C"/>
</dbReference>
<dbReference type="PANTHER" id="PTHR43249">
    <property type="entry name" value="UDP-N-ACETYL-2-AMINO-2-DEOXY-D-GLUCURONATE OXIDASE"/>
    <property type="match status" value="1"/>
</dbReference>
<dbReference type="Pfam" id="PF02894">
    <property type="entry name" value="GFO_IDH_MocA_C"/>
    <property type="match status" value="1"/>
</dbReference>
<protein>
    <submittedName>
        <fullName evidence="3">Oxidoreductase domain protein</fullName>
    </submittedName>
</protein>
<sequence>MGNKMKVGIIGAGGMAEYHVEGFRKAGAEVALIIDADLDRASAFSRRHAITHACTTLDEGLKLCADVAAVSIATPNRFHMPLAVEALNHSLHVYCEKPPALNAGEMAKMAVAARSSEKRLMFDFNNRARTESQAIMKYIRGGEAGRINSAQAVWVRRAGIPGFGGWFTRKDMSGGGPVIDLIHMLDLALYLMEYPQPAYIMASTFDDFMGNPAFKGPWGFADVKDGRMDVESACHAFITFSSGQCLSVRTAWAEMVEREVASVTFQGQKAGAKIERVFDQDGIDATSHDSCMLFTEENGLQVNRSIVVPREESMGRVANAINFIRAIEGKAEALNTPDQALLLMKIVDCMYESARTGKPVAFES</sequence>